<dbReference type="GO" id="GO:0003862">
    <property type="term" value="F:3-isopropylmalate dehydrogenase activity"/>
    <property type="evidence" value="ECO:0007669"/>
    <property type="project" value="UniProtKB-UniRule"/>
</dbReference>
<dbReference type="GO" id="GO:0051287">
    <property type="term" value="F:NAD binding"/>
    <property type="evidence" value="ECO:0007669"/>
    <property type="project" value="InterPro"/>
</dbReference>
<dbReference type="UniPathway" id="UPA00048">
    <property type="reaction ID" value="UER00072"/>
</dbReference>
<evidence type="ECO:0000256" key="9">
    <source>
        <dbReference type="ARBA" id="ARBA00022605"/>
    </source>
</evidence>
<dbReference type="InterPro" id="IPR019818">
    <property type="entry name" value="IsoCit/isopropylmalate_DH_CS"/>
</dbReference>
<comment type="subunit">
    <text evidence="6 15 16">Homodimer.</text>
</comment>
<evidence type="ECO:0000256" key="1">
    <source>
        <dbReference type="ARBA" id="ARBA00000624"/>
    </source>
</evidence>
<evidence type="ECO:0000256" key="6">
    <source>
        <dbReference type="ARBA" id="ARBA00011738"/>
    </source>
</evidence>
<keyword evidence="11 15" id="KW-0460">Magnesium</keyword>
<keyword evidence="19" id="KW-1185">Reference proteome</keyword>
<dbReference type="EC" id="1.1.1.85" evidence="15"/>
<dbReference type="HAMAP" id="MF_01033">
    <property type="entry name" value="LeuB_type1"/>
    <property type="match status" value="1"/>
</dbReference>
<dbReference type="NCBIfam" id="TIGR00169">
    <property type="entry name" value="leuB"/>
    <property type="match status" value="1"/>
</dbReference>
<evidence type="ECO:0000256" key="11">
    <source>
        <dbReference type="ARBA" id="ARBA00022842"/>
    </source>
</evidence>
<comment type="similarity">
    <text evidence="5 15">Belongs to the isocitrate and isopropylmalate dehydrogenases family. LeuB type 1 subfamily.</text>
</comment>
<keyword evidence="13 15" id="KW-0520">NAD</keyword>
<dbReference type="InterPro" id="IPR004429">
    <property type="entry name" value="Isopropylmalate_DH"/>
</dbReference>
<keyword evidence="15" id="KW-0464">Manganese</keyword>
<keyword evidence="7 15" id="KW-0432">Leucine biosynthesis</keyword>
<gene>
    <name evidence="15 18" type="primary">leuB</name>
    <name evidence="18" type="ORF">CK625_06420</name>
</gene>
<evidence type="ECO:0000256" key="8">
    <source>
        <dbReference type="ARBA" id="ARBA00022490"/>
    </source>
</evidence>
<dbReference type="FunFam" id="3.40.718.10:FF:000028">
    <property type="entry name" value="3-isopropylmalate dehydrogenase"/>
    <property type="match status" value="1"/>
</dbReference>
<comment type="cofactor">
    <cofactor evidence="2">
        <name>Mn(2+)</name>
        <dbReference type="ChEBI" id="CHEBI:29035"/>
    </cofactor>
</comment>
<evidence type="ECO:0000256" key="10">
    <source>
        <dbReference type="ARBA" id="ARBA00022723"/>
    </source>
</evidence>
<evidence type="ECO:0000256" key="2">
    <source>
        <dbReference type="ARBA" id="ARBA00001936"/>
    </source>
</evidence>
<dbReference type="EMBL" id="NSJB01000003">
    <property type="protein sequence ID" value="PAT37254.1"/>
    <property type="molecule type" value="Genomic_DNA"/>
</dbReference>
<dbReference type="PANTHER" id="PTHR42979:SF1">
    <property type="entry name" value="3-ISOPROPYLMALATE DEHYDROGENASE"/>
    <property type="match status" value="1"/>
</dbReference>
<proteinExistence type="inferred from homology"/>
<evidence type="ECO:0000313" key="19">
    <source>
        <dbReference type="Proteomes" id="UP000218054"/>
    </source>
</evidence>
<feature type="site" description="Important for catalysis" evidence="15">
    <location>
        <position position="190"/>
    </location>
</feature>
<evidence type="ECO:0000256" key="16">
    <source>
        <dbReference type="RuleBase" id="RU004445"/>
    </source>
</evidence>
<feature type="binding site" evidence="15">
    <location>
        <position position="100"/>
    </location>
    <ligand>
        <name>substrate</name>
    </ligand>
</feature>
<evidence type="ECO:0000256" key="13">
    <source>
        <dbReference type="ARBA" id="ARBA00023027"/>
    </source>
</evidence>
<evidence type="ECO:0000256" key="7">
    <source>
        <dbReference type="ARBA" id="ARBA00022430"/>
    </source>
</evidence>
<comment type="caution">
    <text evidence="18">The sequence shown here is derived from an EMBL/GenBank/DDBJ whole genome shotgun (WGS) entry which is preliminary data.</text>
</comment>
<evidence type="ECO:0000256" key="5">
    <source>
        <dbReference type="ARBA" id="ARBA00008319"/>
    </source>
</evidence>
<organism evidence="18 19">
    <name type="scientific">Vandammella animalimorsus</name>
    <dbReference type="NCBI Taxonomy" id="2029117"/>
    <lineage>
        <taxon>Bacteria</taxon>
        <taxon>Pseudomonadati</taxon>
        <taxon>Pseudomonadota</taxon>
        <taxon>Betaproteobacteria</taxon>
        <taxon>Burkholderiales</taxon>
        <taxon>Comamonadaceae</taxon>
        <taxon>Vandammella</taxon>
    </lineage>
</organism>
<dbReference type="SMART" id="SM01329">
    <property type="entry name" value="Iso_dh"/>
    <property type="match status" value="1"/>
</dbReference>
<comment type="catalytic activity">
    <reaction evidence="1 15 16">
        <text>(2R,3S)-3-isopropylmalate + NAD(+) = 4-methyl-2-oxopentanoate + CO2 + NADH</text>
        <dbReference type="Rhea" id="RHEA:32271"/>
        <dbReference type="ChEBI" id="CHEBI:16526"/>
        <dbReference type="ChEBI" id="CHEBI:17865"/>
        <dbReference type="ChEBI" id="CHEBI:35121"/>
        <dbReference type="ChEBI" id="CHEBI:57540"/>
        <dbReference type="ChEBI" id="CHEBI:57945"/>
        <dbReference type="EC" id="1.1.1.85"/>
    </reaction>
</comment>
<evidence type="ECO:0000256" key="3">
    <source>
        <dbReference type="ARBA" id="ARBA00004496"/>
    </source>
</evidence>
<feature type="binding site" evidence="15">
    <location>
        <position position="222"/>
    </location>
    <ligand>
        <name>substrate</name>
    </ligand>
</feature>
<feature type="binding site" evidence="15">
    <location>
        <position position="246"/>
    </location>
    <ligand>
        <name>Mg(2+)</name>
        <dbReference type="ChEBI" id="CHEBI:18420"/>
    </ligand>
</feature>
<comment type="cofactor">
    <cofactor evidence="15 16">
        <name>Mg(2+)</name>
        <dbReference type="ChEBI" id="CHEBI:18420"/>
    </cofactor>
    <cofactor evidence="15 16">
        <name>Mn(2+)</name>
        <dbReference type="ChEBI" id="CHEBI:29035"/>
    </cofactor>
    <text evidence="15 16">Binds 1 Mg(2+) or Mn(2+) ion per subunit.</text>
</comment>
<evidence type="ECO:0000256" key="14">
    <source>
        <dbReference type="ARBA" id="ARBA00023304"/>
    </source>
</evidence>
<comment type="subcellular location">
    <subcellularLocation>
        <location evidence="3 15">Cytoplasm</location>
    </subcellularLocation>
</comment>
<evidence type="ECO:0000256" key="4">
    <source>
        <dbReference type="ARBA" id="ARBA00004762"/>
    </source>
</evidence>
<dbReference type="PROSITE" id="PS00470">
    <property type="entry name" value="IDH_IMDH"/>
    <property type="match status" value="1"/>
</dbReference>
<dbReference type="GO" id="GO:0005829">
    <property type="term" value="C:cytosol"/>
    <property type="evidence" value="ECO:0007669"/>
    <property type="project" value="TreeGrafter"/>
</dbReference>
<evidence type="ECO:0000256" key="15">
    <source>
        <dbReference type="HAMAP-Rule" id="MF_01033"/>
    </source>
</evidence>
<keyword evidence="10 15" id="KW-0479">Metal-binding</keyword>
<name>A0A2A2AHM0_9BURK</name>
<reference evidence="18 19" key="1">
    <citation type="submission" date="2017-08" db="EMBL/GenBank/DDBJ databases">
        <title>WGS of Clinical strains of the CDC Group NO-1 linked to zoonotic infections in humans.</title>
        <authorList>
            <person name="Bernier A.-M."/>
            <person name="Bernard K."/>
        </authorList>
    </citation>
    <scope>NUCLEOTIDE SEQUENCE [LARGE SCALE GENOMIC DNA]</scope>
    <source>
        <strain evidence="18 19">NML00-0135</strain>
    </source>
</reference>
<feature type="binding site" evidence="15">
    <location>
        <position position="128"/>
    </location>
    <ligand>
        <name>substrate</name>
    </ligand>
</feature>
<keyword evidence="14 15" id="KW-0100">Branched-chain amino acid biosynthesis</keyword>
<keyword evidence="12 15" id="KW-0560">Oxidoreductase</keyword>
<dbReference type="SUPFAM" id="SSF53659">
    <property type="entry name" value="Isocitrate/Isopropylmalate dehydrogenase-like"/>
    <property type="match status" value="1"/>
</dbReference>
<feature type="binding site" evidence="15">
    <location>
        <position position="222"/>
    </location>
    <ligand>
        <name>Mg(2+)</name>
        <dbReference type="ChEBI" id="CHEBI:18420"/>
    </ligand>
</feature>
<accession>A0A2A2AHM0</accession>
<feature type="binding site" evidence="15">
    <location>
        <position position="250"/>
    </location>
    <ligand>
        <name>Mg(2+)</name>
        <dbReference type="ChEBI" id="CHEBI:18420"/>
    </ligand>
</feature>
<feature type="site" description="Important for catalysis" evidence="15">
    <location>
        <position position="135"/>
    </location>
</feature>
<comment type="caution">
    <text evidence="15">Lacks conserved residue(s) required for the propagation of feature annotation.</text>
</comment>
<dbReference type="AlphaFoldDB" id="A0A2A2AHM0"/>
<sequence length="355" mass="38403">MKIAILPGDGIGTEIVAEAVKVLQALGLPLEMEQALVGGAAYAAHGHPLPEATLKLAKQADAILFGAVGDFQYDTLERHLRPEQAILGLRKELGLFANFRPAICYEQLTHASSLKPELVAGLDILIIRELTGDIYFGQPRGRRTASDGHFPGSQEAFDTMRYSRPEIERIAHVAFQAARKRGKKVLSVDKANVLETFQFWRDVMSEVHQQYPDVQLEHMYVDNAAMQLVKAPKNIDVLVTGNMFGDILSDEAAMLTGSIGMLPSASLNEKNQGLYEPSHGSAPDIAGKGIANPLATILSAAMMLRYSLNQPEAAERIEAAVKKVLASGLRTADIYSEGTKKVGTAEMGDAVRAAL</sequence>
<feature type="binding site" evidence="15">
    <location>
        <begin position="280"/>
        <end position="292"/>
    </location>
    <ligand>
        <name>NAD(+)</name>
        <dbReference type="ChEBI" id="CHEBI:57540"/>
    </ligand>
</feature>
<evidence type="ECO:0000313" key="18">
    <source>
        <dbReference type="EMBL" id="PAT37254.1"/>
    </source>
</evidence>
<dbReference type="RefSeq" id="WP_095539483.1">
    <property type="nucleotide sequence ID" value="NZ_NSJB01000003.1"/>
</dbReference>
<dbReference type="Pfam" id="PF00180">
    <property type="entry name" value="Iso_dh"/>
    <property type="match status" value="1"/>
</dbReference>
<feature type="domain" description="Isopropylmalate dehydrogenase-like" evidence="17">
    <location>
        <begin position="2"/>
        <end position="351"/>
    </location>
</feature>
<evidence type="ECO:0000256" key="12">
    <source>
        <dbReference type="ARBA" id="ARBA00023002"/>
    </source>
</evidence>
<keyword evidence="9 15" id="KW-0028">Amino-acid biosynthesis</keyword>
<keyword evidence="8 15" id="KW-0963">Cytoplasm</keyword>
<dbReference type="Proteomes" id="UP000218054">
    <property type="component" value="Unassembled WGS sequence"/>
</dbReference>
<dbReference type="GO" id="GO:0009098">
    <property type="term" value="P:L-leucine biosynthetic process"/>
    <property type="evidence" value="ECO:0007669"/>
    <property type="project" value="UniProtKB-UniRule"/>
</dbReference>
<dbReference type="GO" id="GO:0000287">
    <property type="term" value="F:magnesium ion binding"/>
    <property type="evidence" value="ECO:0007669"/>
    <property type="project" value="InterPro"/>
</dbReference>
<feature type="binding site" evidence="15">
    <location>
        <position position="90"/>
    </location>
    <ligand>
        <name>substrate</name>
    </ligand>
</feature>
<dbReference type="InterPro" id="IPR024084">
    <property type="entry name" value="IsoPropMal-DH-like_dom"/>
</dbReference>
<comment type="pathway">
    <text evidence="4 15 16">Amino-acid biosynthesis; L-leucine biosynthesis; L-leucine from 3-methyl-2-oxobutanoate: step 3/4.</text>
</comment>
<evidence type="ECO:0000259" key="17">
    <source>
        <dbReference type="SMART" id="SM01329"/>
    </source>
</evidence>
<comment type="function">
    <text evidence="15 16">Catalyzes the oxidation of 3-carboxy-2-hydroxy-4-methylpentanoate (3-isopropylmalate) to 3-carboxy-4-methyl-2-oxopentanoate. The product decarboxylates to 4-methyl-2 oxopentanoate.</text>
</comment>
<dbReference type="Gene3D" id="3.40.718.10">
    <property type="entry name" value="Isopropylmalate Dehydrogenase"/>
    <property type="match status" value="1"/>
</dbReference>
<dbReference type="PANTHER" id="PTHR42979">
    <property type="entry name" value="3-ISOPROPYLMALATE DEHYDROGENASE"/>
    <property type="match status" value="1"/>
</dbReference>
<protein>
    <recommendedName>
        <fullName evidence="15">3-isopropylmalate dehydrogenase</fullName>
        <ecNumber evidence="15">1.1.1.85</ecNumber>
    </recommendedName>
    <alternativeName>
        <fullName evidence="15">3-IPM-DH</fullName>
    </alternativeName>
    <alternativeName>
        <fullName evidence="15">Beta-IPM dehydrogenase</fullName>
        <shortName evidence="15">IMDH</shortName>
    </alternativeName>
</protein>